<proteinExistence type="predicted"/>
<gene>
    <name evidence="1" type="ORF">Q664_52705</name>
</gene>
<dbReference type="Proteomes" id="UP000028547">
    <property type="component" value="Unassembled WGS sequence"/>
</dbReference>
<accession>A0A084SE05</accession>
<sequence>MSLKPQNLPQSLGELLGAGLVALAVRESFRRARWDLVAAAGMTLLRVAAGPVQSAAAARRWVH</sequence>
<comment type="caution">
    <text evidence="1">The sequence shown here is derived from an EMBL/GenBank/DDBJ whole genome shotgun (WGS) entry which is preliminary data.</text>
</comment>
<organism evidence="1 2">
    <name type="scientific">Archangium violaceum Cb vi76</name>
    <dbReference type="NCBI Taxonomy" id="1406225"/>
    <lineage>
        <taxon>Bacteria</taxon>
        <taxon>Pseudomonadati</taxon>
        <taxon>Myxococcota</taxon>
        <taxon>Myxococcia</taxon>
        <taxon>Myxococcales</taxon>
        <taxon>Cystobacterineae</taxon>
        <taxon>Archangiaceae</taxon>
        <taxon>Archangium</taxon>
    </lineage>
</organism>
<name>A0A084SE05_9BACT</name>
<evidence type="ECO:0000313" key="1">
    <source>
        <dbReference type="EMBL" id="KFA86690.1"/>
    </source>
</evidence>
<dbReference type="EMBL" id="JPMI01000431">
    <property type="protein sequence ID" value="KFA86690.1"/>
    <property type="molecule type" value="Genomic_DNA"/>
</dbReference>
<protein>
    <submittedName>
        <fullName evidence="1">Uncharacterized protein</fullName>
    </submittedName>
</protein>
<reference evidence="1 2" key="1">
    <citation type="submission" date="2014-07" db="EMBL/GenBank/DDBJ databases">
        <title>Draft Genome Sequence of Gephyronic Acid Producer, Cystobacter violaceus Strain Cb vi76.</title>
        <authorList>
            <person name="Stevens D.C."/>
            <person name="Young J."/>
            <person name="Carmichael R."/>
            <person name="Tan J."/>
            <person name="Taylor R.E."/>
        </authorList>
    </citation>
    <scope>NUCLEOTIDE SEQUENCE [LARGE SCALE GENOMIC DNA]</scope>
    <source>
        <strain evidence="1 2">Cb vi76</strain>
    </source>
</reference>
<dbReference type="AlphaFoldDB" id="A0A084SE05"/>
<evidence type="ECO:0000313" key="2">
    <source>
        <dbReference type="Proteomes" id="UP000028547"/>
    </source>
</evidence>